<dbReference type="SUPFAM" id="SSF47353">
    <property type="entry name" value="Retrovirus capsid dimerization domain-like"/>
    <property type="match status" value="1"/>
</dbReference>
<reference evidence="5 6" key="1">
    <citation type="journal article" date="2019" name="Sci. Rep.">
        <title>Orb-weaving spider Araneus ventricosus genome elucidates the spidroin gene catalogue.</title>
        <authorList>
            <person name="Kono N."/>
            <person name="Nakamura H."/>
            <person name="Ohtoshi R."/>
            <person name="Moran D.A.P."/>
            <person name="Shinohara A."/>
            <person name="Yoshida Y."/>
            <person name="Fujiwara M."/>
            <person name="Mori M."/>
            <person name="Tomita M."/>
            <person name="Arakawa K."/>
        </authorList>
    </citation>
    <scope>NUCLEOTIDE SEQUENCE [LARGE SCALE GENOMIC DNA]</scope>
</reference>
<feature type="compositionally biased region" description="Acidic residues" evidence="3">
    <location>
        <begin position="698"/>
        <end position="711"/>
    </location>
</feature>
<feature type="domain" description="CCHC-type" evidence="4">
    <location>
        <begin position="378"/>
        <end position="391"/>
    </location>
</feature>
<organism evidence="5 6">
    <name type="scientific">Araneus ventricosus</name>
    <name type="common">Orbweaver spider</name>
    <name type="synonym">Epeira ventricosa</name>
    <dbReference type="NCBI Taxonomy" id="182803"/>
    <lineage>
        <taxon>Eukaryota</taxon>
        <taxon>Metazoa</taxon>
        <taxon>Ecdysozoa</taxon>
        <taxon>Arthropoda</taxon>
        <taxon>Chelicerata</taxon>
        <taxon>Arachnida</taxon>
        <taxon>Araneae</taxon>
        <taxon>Araneomorphae</taxon>
        <taxon>Entelegynae</taxon>
        <taxon>Araneoidea</taxon>
        <taxon>Araneidae</taxon>
        <taxon>Araneus</taxon>
    </lineage>
</organism>
<dbReference type="Pfam" id="PF00098">
    <property type="entry name" value="zf-CCHC"/>
    <property type="match status" value="1"/>
</dbReference>
<dbReference type="InterPro" id="IPR036875">
    <property type="entry name" value="Znf_CCHC_sf"/>
</dbReference>
<gene>
    <name evidence="5" type="ORF">AVEN_247586_1</name>
</gene>
<dbReference type="Pfam" id="PF13650">
    <property type="entry name" value="Asp_protease_2"/>
    <property type="match status" value="1"/>
</dbReference>
<dbReference type="OrthoDB" id="6436705at2759"/>
<dbReference type="PROSITE" id="PS50158">
    <property type="entry name" value="ZF_CCHC"/>
    <property type="match status" value="2"/>
</dbReference>
<dbReference type="Gene3D" id="1.10.4020.10">
    <property type="entry name" value="DNA breaking-rejoining enzymes"/>
    <property type="match status" value="1"/>
</dbReference>
<evidence type="ECO:0000256" key="2">
    <source>
        <dbReference type="SAM" id="Coils"/>
    </source>
</evidence>
<dbReference type="Gene3D" id="2.40.70.10">
    <property type="entry name" value="Acid Proteases"/>
    <property type="match status" value="1"/>
</dbReference>
<dbReference type="SMART" id="SM00343">
    <property type="entry name" value="ZnF_C2HC"/>
    <property type="match status" value="2"/>
</dbReference>
<dbReference type="Proteomes" id="UP000499080">
    <property type="component" value="Unassembled WGS sequence"/>
</dbReference>
<keyword evidence="6" id="KW-1185">Reference proteome</keyword>
<protein>
    <recommendedName>
        <fullName evidence="4">CCHC-type domain-containing protein</fullName>
    </recommendedName>
</protein>
<dbReference type="PROSITE" id="PS00141">
    <property type="entry name" value="ASP_PROTEASE"/>
    <property type="match status" value="1"/>
</dbReference>
<keyword evidence="1" id="KW-0862">Zinc</keyword>
<name>A0A4Y2D7V2_ARAVE</name>
<evidence type="ECO:0000313" key="6">
    <source>
        <dbReference type="Proteomes" id="UP000499080"/>
    </source>
</evidence>
<comment type="caution">
    <text evidence="5">The sequence shown here is derived from an EMBL/GenBank/DDBJ whole genome shotgun (WGS) entry which is preliminary data.</text>
</comment>
<dbReference type="InterPro" id="IPR001878">
    <property type="entry name" value="Znf_CCHC"/>
</dbReference>
<feature type="domain" description="CCHC-type" evidence="4">
    <location>
        <begin position="355"/>
        <end position="370"/>
    </location>
</feature>
<keyword evidence="1" id="KW-0479">Metal-binding</keyword>
<proteinExistence type="predicted"/>
<dbReference type="InterPro" id="IPR038269">
    <property type="entry name" value="SCAN_sf"/>
</dbReference>
<dbReference type="GO" id="GO:0006508">
    <property type="term" value="P:proteolysis"/>
    <property type="evidence" value="ECO:0007669"/>
    <property type="project" value="InterPro"/>
</dbReference>
<dbReference type="InterPro" id="IPR001969">
    <property type="entry name" value="Aspartic_peptidase_AS"/>
</dbReference>
<keyword evidence="1" id="KW-0863">Zinc-finger</keyword>
<evidence type="ECO:0000313" key="5">
    <source>
        <dbReference type="EMBL" id="GBM12813.1"/>
    </source>
</evidence>
<dbReference type="SUPFAM" id="SSF57756">
    <property type="entry name" value="Retrovirus zinc finger-like domains"/>
    <property type="match status" value="1"/>
</dbReference>
<evidence type="ECO:0000259" key="4">
    <source>
        <dbReference type="PROSITE" id="PS50158"/>
    </source>
</evidence>
<dbReference type="Gene3D" id="4.10.60.10">
    <property type="entry name" value="Zinc finger, CCHC-type"/>
    <property type="match status" value="1"/>
</dbReference>
<accession>A0A4Y2D7V2</accession>
<dbReference type="PANTHER" id="PTHR46888">
    <property type="entry name" value="ZINC KNUCKLE DOMAINCONTAINING PROTEIN-RELATED"/>
    <property type="match status" value="1"/>
</dbReference>
<evidence type="ECO:0000256" key="3">
    <source>
        <dbReference type="SAM" id="MobiDB-lite"/>
    </source>
</evidence>
<dbReference type="CDD" id="cd00303">
    <property type="entry name" value="retropepsin_like"/>
    <property type="match status" value="1"/>
</dbReference>
<feature type="region of interest" description="Disordered" evidence="3">
    <location>
        <begin position="696"/>
        <end position="733"/>
    </location>
</feature>
<evidence type="ECO:0000256" key="1">
    <source>
        <dbReference type="PROSITE-ProRule" id="PRU00047"/>
    </source>
</evidence>
<dbReference type="SUPFAM" id="SSF50630">
    <property type="entry name" value="Acid proteases"/>
    <property type="match status" value="1"/>
</dbReference>
<feature type="coiled-coil region" evidence="2">
    <location>
        <begin position="52"/>
        <end position="79"/>
    </location>
</feature>
<dbReference type="PANTHER" id="PTHR46888:SF1">
    <property type="entry name" value="RIBONUCLEASE H"/>
    <property type="match status" value="1"/>
</dbReference>
<sequence length="733" mass="84508">MSIFAGARKCDLKILAEELGETVNDSHKLKDLKKIILASKEYDEESAKEWMNTIINERKEREENEIRQEEIAERRRQDEIQIGEQKRQEEIELRKLEYEERKRKDEMEFELQKIRLGAEGRSLNSNSVANQNVNSVQIKPKLEIHHLMQKFSDEKDISLHLIMFERLAKQAEILENTWVTHLLGLLLYDVAQLIAREPDEIANDYGEVKKILLKRYKLTPEKFRQKFFMHNKNLGSTWKNFAYELRSFFNEWVNGVEVDSFEKLSDLIITDQIKRKASQEVKDHFIDDWSKLNSPDDLVEKLDDYDTLRSTLRSKRPRKEWHYDKQDSLKDDSAFTTNGNKKLYGITHNERGQPKCFNCSKFGHISKDCPVPKPLITCRMCNKTGHIAKNCVVKTINHSLSLRQVGENSEEGNSYLKKAKLNNFDPVQALIDTGSSCCLLKTSVAQKFKLKPEPTVNEIYGFGNQKMPALTSMGRITADIEVDNVKGEGISVYVVPDEAQPVDLIIGRTWLDLPHIAYTRIGNRFHIGYREDEPFRNFPIDENINRICLKALEATKLEKNTVSLVSSRAESIENGLIMIENPSEDIGCLQEVKDGKTCVPLANIGDKNIEFLKDQCLDRAEVIELCSNVKGEIVVVRKNPKVTGEPTKTQPRDRGPMVVTEILPSDTYRISQLEPSNGRLYATTAHVSQLKAWKSWNEDDDDSSENSDDEPEVQRPKRTVRKPERYGVYMPNR</sequence>
<keyword evidence="2" id="KW-0175">Coiled coil</keyword>
<dbReference type="GO" id="GO:0004190">
    <property type="term" value="F:aspartic-type endopeptidase activity"/>
    <property type="evidence" value="ECO:0007669"/>
    <property type="project" value="InterPro"/>
</dbReference>
<dbReference type="AlphaFoldDB" id="A0A4Y2D7V2"/>
<dbReference type="EMBL" id="BGPR01000319">
    <property type="protein sequence ID" value="GBM12813.1"/>
    <property type="molecule type" value="Genomic_DNA"/>
</dbReference>
<dbReference type="GO" id="GO:0003676">
    <property type="term" value="F:nucleic acid binding"/>
    <property type="evidence" value="ECO:0007669"/>
    <property type="project" value="InterPro"/>
</dbReference>
<dbReference type="GO" id="GO:0008270">
    <property type="term" value="F:zinc ion binding"/>
    <property type="evidence" value="ECO:0007669"/>
    <property type="project" value="UniProtKB-KW"/>
</dbReference>
<dbReference type="InterPro" id="IPR021109">
    <property type="entry name" value="Peptidase_aspartic_dom_sf"/>
</dbReference>